<reference evidence="1 2" key="3">
    <citation type="submission" date="2019-11" db="EMBL/GenBank/DDBJ databases">
        <title>A de novo genome assembly of a pear dwarfing rootstock.</title>
        <authorList>
            <person name="Wang F."/>
            <person name="Wang J."/>
            <person name="Li S."/>
            <person name="Zhang Y."/>
            <person name="Fang M."/>
            <person name="Ma L."/>
            <person name="Zhao Y."/>
            <person name="Jiang S."/>
        </authorList>
    </citation>
    <scope>NUCLEOTIDE SEQUENCE [LARGE SCALE GENOMIC DNA]</scope>
    <source>
        <strain evidence="1">S2</strain>
        <tissue evidence="1">Leaf</tissue>
    </source>
</reference>
<comment type="caution">
    <text evidence="1">The sequence shown here is derived from an EMBL/GenBank/DDBJ whole genome shotgun (WGS) entry which is preliminary data.</text>
</comment>
<organism evidence="1 2">
    <name type="scientific">Pyrus ussuriensis x Pyrus communis</name>
    <dbReference type="NCBI Taxonomy" id="2448454"/>
    <lineage>
        <taxon>Eukaryota</taxon>
        <taxon>Viridiplantae</taxon>
        <taxon>Streptophyta</taxon>
        <taxon>Embryophyta</taxon>
        <taxon>Tracheophyta</taxon>
        <taxon>Spermatophyta</taxon>
        <taxon>Magnoliopsida</taxon>
        <taxon>eudicotyledons</taxon>
        <taxon>Gunneridae</taxon>
        <taxon>Pentapetalae</taxon>
        <taxon>rosids</taxon>
        <taxon>fabids</taxon>
        <taxon>Rosales</taxon>
        <taxon>Rosaceae</taxon>
        <taxon>Amygdaloideae</taxon>
        <taxon>Maleae</taxon>
        <taxon>Pyrus</taxon>
    </lineage>
</organism>
<dbReference type="AlphaFoldDB" id="A0A5N5H4F0"/>
<gene>
    <name evidence="1" type="ORF">D8674_024620</name>
</gene>
<sequence length="97" mass="11312">MQTRRNSGSMLCLVCAGQNGRVVPFCVCCRCSIGQMETLQKKERPKGYTVTIRSNLEWRCRDEVHIEATRKRMRRKVAKGRCRVEEVYSGREEKMIV</sequence>
<accession>A0A5N5H4F0</accession>
<evidence type="ECO:0000313" key="1">
    <source>
        <dbReference type="EMBL" id="KAB2622438.1"/>
    </source>
</evidence>
<name>A0A5N5H4F0_9ROSA</name>
<dbReference type="EMBL" id="SMOL01000231">
    <property type="protein sequence ID" value="KAB2622438.1"/>
    <property type="molecule type" value="Genomic_DNA"/>
</dbReference>
<reference evidence="1 2" key="1">
    <citation type="submission" date="2019-09" db="EMBL/GenBank/DDBJ databases">
        <authorList>
            <person name="Ou C."/>
        </authorList>
    </citation>
    <scope>NUCLEOTIDE SEQUENCE [LARGE SCALE GENOMIC DNA]</scope>
    <source>
        <strain evidence="1">S2</strain>
        <tissue evidence="1">Leaf</tissue>
    </source>
</reference>
<keyword evidence="2" id="KW-1185">Reference proteome</keyword>
<protein>
    <submittedName>
        <fullName evidence="1">Uncharacterized protein</fullName>
    </submittedName>
</protein>
<dbReference type="Proteomes" id="UP000327157">
    <property type="component" value="Chromosome 4"/>
</dbReference>
<proteinExistence type="predicted"/>
<reference evidence="2" key="2">
    <citation type="submission" date="2019-10" db="EMBL/GenBank/DDBJ databases">
        <title>A de novo genome assembly of a pear dwarfing rootstock.</title>
        <authorList>
            <person name="Wang F."/>
            <person name="Wang J."/>
            <person name="Li S."/>
            <person name="Zhang Y."/>
            <person name="Fang M."/>
            <person name="Ma L."/>
            <person name="Zhao Y."/>
            <person name="Jiang S."/>
        </authorList>
    </citation>
    <scope>NUCLEOTIDE SEQUENCE [LARGE SCALE GENOMIC DNA]</scope>
</reference>
<evidence type="ECO:0000313" key="2">
    <source>
        <dbReference type="Proteomes" id="UP000327157"/>
    </source>
</evidence>